<gene>
    <name evidence="10" type="primary">Atp1b4</name>
</gene>
<evidence type="ECO:0000256" key="7">
    <source>
        <dbReference type="ARBA" id="ARBA00037816"/>
    </source>
</evidence>
<proteinExistence type="inferred from homology"/>
<comment type="subcellular location">
    <subcellularLocation>
        <location evidence="8">Membrane</location>
    </subcellularLocation>
    <subcellularLocation>
        <location evidence="7">Nucleus inner membrane</location>
        <topology evidence="7">Single-pass type II membrane protein</topology>
    </subcellularLocation>
</comment>
<reference evidence="10" key="1">
    <citation type="submission" date="2025-08" db="UniProtKB">
        <authorList>
            <consortium name="RefSeq"/>
        </authorList>
    </citation>
    <scope>IDENTIFICATION</scope>
</reference>
<dbReference type="PANTHER" id="PTHR11523">
    <property type="entry name" value="SODIUM/POTASSIUM-DEPENDENT ATPASE BETA SUBUNIT"/>
    <property type="match status" value="1"/>
</dbReference>
<dbReference type="Proteomes" id="UP000694906">
    <property type="component" value="Unplaced"/>
</dbReference>
<dbReference type="NCBIfam" id="TIGR01107">
    <property type="entry name" value="Na_K_ATPase_bet"/>
    <property type="match status" value="1"/>
</dbReference>
<dbReference type="Gene3D" id="2.60.40.1660">
    <property type="entry name" value="Na, k-atpase alpha subunit"/>
    <property type="match status" value="1"/>
</dbReference>
<evidence type="ECO:0000256" key="2">
    <source>
        <dbReference type="ARBA" id="ARBA00022692"/>
    </source>
</evidence>
<evidence type="ECO:0000313" key="9">
    <source>
        <dbReference type="Proteomes" id="UP000694906"/>
    </source>
</evidence>
<evidence type="ECO:0000256" key="1">
    <source>
        <dbReference type="ARBA" id="ARBA00005876"/>
    </source>
</evidence>
<evidence type="ECO:0000256" key="8">
    <source>
        <dbReference type="RuleBase" id="RU362099"/>
    </source>
</evidence>
<dbReference type="AlphaFoldDB" id="A0AAX6SG19"/>
<dbReference type="GO" id="GO:0005637">
    <property type="term" value="C:nuclear inner membrane"/>
    <property type="evidence" value="ECO:0007669"/>
    <property type="project" value="UniProtKB-SubCell"/>
</dbReference>
<keyword evidence="9" id="KW-1185">Reference proteome</keyword>
<dbReference type="GO" id="GO:0006355">
    <property type="term" value="P:regulation of DNA-templated transcription"/>
    <property type="evidence" value="ECO:0007669"/>
    <property type="project" value="TreeGrafter"/>
</dbReference>
<comment type="function">
    <text evidence="6">May act as a transcriptional coregulator during muscle development through its interaction with SNW1. Has lost its ancestral function as a Na,K-ATPase beta-subunit.</text>
</comment>
<dbReference type="InterPro" id="IPR000402">
    <property type="entry name" value="Na/K_ATPase_sub_beta"/>
</dbReference>
<dbReference type="GO" id="GO:0006814">
    <property type="term" value="P:sodium ion transport"/>
    <property type="evidence" value="ECO:0007669"/>
    <property type="project" value="InterPro"/>
</dbReference>
<keyword evidence="8" id="KW-0813">Transport</keyword>
<evidence type="ECO:0000313" key="10">
    <source>
        <dbReference type="RefSeq" id="XP_021107664.1"/>
    </source>
</evidence>
<evidence type="ECO:0000256" key="5">
    <source>
        <dbReference type="ARBA" id="ARBA00023136"/>
    </source>
</evidence>
<organism evidence="9 10">
    <name type="scientific">Heterocephalus glaber</name>
    <name type="common">Naked mole rat</name>
    <dbReference type="NCBI Taxonomy" id="10181"/>
    <lineage>
        <taxon>Eukaryota</taxon>
        <taxon>Metazoa</taxon>
        <taxon>Chordata</taxon>
        <taxon>Craniata</taxon>
        <taxon>Vertebrata</taxon>
        <taxon>Euteleostomi</taxon>
        <taxon>Mammalia</taxon>
        <taxon>Eutheria</taxon>
        <taxon>Euarchontoglires</taxon>
        <taxon>Glires</taxon>
        <taxon>Rodentia</taxon>
        <taxon>Hystricomorpha</taxon>
        <taxon>Bathyergidae</taxon>
        <taxon>Heterocephalus</taxon>
    </lineage>
</organism>
<dbReference type="RefSeq" id="XP_021107664.1">
    <property type="nucleotide sequence ID" value="XM_021252005.1"/>
</dbReference>
<dbReference type="GO" id="GO:0005890">
    <property type="term" value="C:sodium:potassium-exchanging ATPase complex"/>
    <property type="evidence" value="ECO:0007669"/>
    <property type="project" value="InterPro"/>
</dbReference>
<dbReference type="InterPro" id="IPR038702">
    <property type="entry name" value="Na/K_ATPase_sub_beta_sf"/>
</dbReference>
<keyword evidence="8" id="KW-0406">Ion transport</keyword>
<dbReference type="GeneID" id="101709990"/>
<protein>
    <recommendedName>
        <fullName evidence="8">Sodium/potassium-transporting ATPase subunit beta</fullName>
    </recommendedName>
</protein>
<dbReference type="CTD" id="23439"/>
<keyword evidence="4" id="KW-1133">Transmembrane helix</keyword>
<evidence type="ECO:0000256" key="3">
    <source>
        <dbReference type="ARBA" id="ARBA00022968"/>
    </source>
</evidence>
<dbReference type="FunFam" id="2.60.40.1660:FF:000001">
    <property type="entry name" value="Sodium/potassium-transporting ATPase subunit beta"/>
    <property type="match status" value="1"/>
</dbReference>
<keyword evidence="2" id="KW-0812">Transmembrane</keyword>
<evidence type="ECO:0000256" key="6">
    <source>
        <dbReference type="ARBA" id="ARBA00037398"/>
    </source>
</evidence>
<dbReference type="Pfam" id="PF00287">
    <property type="entry name" value="Na_K-ATPase"/>
    <property type="match status" value="1"/>
</dbReference>
<dbReference type="PANTHER" id="PTHR11523:SF12">
    <property type="entry name" value="PROTEIN ATP1B4"/>
    <property type="match status" value="1"/>
</dbReference>
<dbReference type="GO" id="GO:0006813">
    <property type="term" value="P:potassium ion transport"/>
    <property type="evidence" value="ECO:0007669"/>
    <property type="project" value="InterPro"/>
</dbReference>
<keyword evidence="5" id="KW-0472">Membrane</keyword>
<accession>A0AAX6SG19</accession>
<sequence>MRRQLRSRRAPAFPYGYRYRLDDQDEVNQNYLADEEEEAEEAQVLVVPDLEEEEEKEEEERSQGQPIGNAWWQKLQIMIEYLWDPERRISLAQTGVMIRPFAHSLNFNFNVSEPDTWQHYVISLNGFLQGYNDSLQEEMNVDCPPGQYFIQDGNEDEDKKACQFKRSFLKNCSGLEDPTFGYATGQPCILLKMNRIVGFRPELGDPVKVSCKVQRGDEDDIRSINYYPESASFDLRYYPYYGKLTHVNYTSPLVAMHFTDVVKNQAVPVQCQLKGKGIINDVISDHFVGRVIFTLNIET</sequence>
<comment type="function">
    <text evidence="8">This is the non-catalytic component of the active enzyme, which catalyzes the hydrolysis of ATP coupled with the exchange of Na(+) and K(+) ions across the plasma membrane.</text>
</comment>
<dbReference type="PROSITE" id="PS00391">
    <property type="entry name" value="ATPASE_NA_K_BETA_2"/>
    <property type="match status" value="1"/>
</dbReference>
<keyword evidence="3" id="KW-0735">Signal-anchor</keyword>
<evidence type="ECO:0000256" key="4">
    <source>
        <dbReference type="ARBA" id="ARBA00022989"/>
    </source>
</evidence>
<name>A0AAX6SG19_HETGA</name>
<comment type="similarity">
    <text evidence="1 8">Belongs to the X(+)/potassium ATPases subunit beta family.</text>
</comment>